<dbReference type="InterPro" id="IPR001135">
    <property type="entry name" value="NADH_Q_OxRdtase_suD"/>
</dbReference>
<evidence type="ECO:0000313" key="3">
    <source>
        <dbReference type="EMBL" id="PJF45391.1"/>
    </source>
</evidence>
<evidence type="ECO:0000256" key="1">
    <source>
        <dbReference type="ARBA" id="ARBA00022719"/>
    </source>
</evidence>
<evidence type="ECO:0000259" key="2">
    <source>
        <dbReference type="Pfam" id="PF00346"/>
    </source>
</evidence>
<dbReference type="InterPro" id="IPR022885">
    <property type="entry name" value="NDH1_su_D/H"/>
</dbReference>
<protein>
    <submittedName>
        <fullName evidence="3">NADH-quinone oxidoreductase subunit NuoD</fullName>
    </submittedName>
</protein>
<proteinExistence type="predicted"/>
<feature type="domain" description="NADH-quinone oxidoreductase subunit D" evidence="2">
    <location>
        <begin position="1"/>
        <end position="105"/>
    </location>
</feature>
<dbReference type="GO" id="GO:0048038">
    <property type="term" value="F:quinone binding"/>
    <property type="evidence" value="ECO:0007669"/>
    <property type="project" value="UniProtKB-KW"/>
</dbReference>
<dbReference type="EMBL" id="PGTN01001139">
    <property type="protein sequence ID" value="PJF45391.1"/>
    <property type="molecule type" value="Genomic_DNA"/>
</dbReference>
<dbReference type="InterPro" id="IPR029014">
    <property type="entry name" value="NiFe-Hase_large"/>
</dbReference>
<comment type="caution">
    <text evidence="3">The sequence shown here is derived from an EMBL/GenBank/DDBJ whole genome shotgun (WGS) entry which is preliminary data.</text>
</comment>
<dbReference type="Proteomes" id="UP000230790">
    <property type="component" value="Unassembled WGS sequence"/>
</dbReference>
<dbReference type="GO" id="GO:0016651">
    <property type="term" value="F:oxidoreductase activity, acting on NAD(P)H"/>
    <property type="evidence" value="ECO:0007669"/>
    <property type="project" value="InterPro"/>
</dbReference>
<dbReference type="GO" id="GO:0051287">
    <property type="term" value="F:NAD binding"/>
    <property type="evidence" value="ECO:0007669"/>
    <property type="project" value="InterPro"/>
</dbReference>
<dbReference type="AlphaFoldDB" id="A0A2M8Q6G4"/>
<name>A0A2M8Q6G4_9CHLR</name>
<organism evidence="3 4">
    <name type="scientific">Candidatus Thermofonsia Clade 3 bacterium</name>
    <dbReference type="NCBI Taxonomy" id="2364212"/>
    <lineage>
        <taxon>Bacteria</taxon>
        <taxon>Bacillati</taxon>
        <taxon>Chloroflexota</taxon>
        <taxon>Candidatus Thermofontia</taxon>
        <taxon>Candidatus Thermofonsia Clade 3</taxon>
    </lineage>
</organism>
<gene>
    <name evidence="3" type="ORF">CUN48_19120</name>
</gene>
<dbReference type="SUPFAM" id="SSF56762">
    <property type="entry name" value="HydB/Nqo4-like"/>
    <property type="match status" value="1"/>
</dbReference>
<reference evidence="3 4" key="1">
    <citation type="submission" date="2017-11" db="EMBL/GenBank/DDBJ databases">
        <title>Evolution of Phototrophy in the Chloroflexi Phylum Driven by Horizontal Gene Transfer.</title>
        <authorList>
            <person name="Ward L.M."/>
            <person name="Hemp J."/>
            <person name="Shih P.M."/>
            <person name="Mcglynn S.E."/>
            <person name="Fischer W."/>
        </authorList>
    </citation>
    <scope>NUCLEOTIDE SEQUENCE [LARGE SCALE GENOMIC DNA]</scope>
    <source>
        <strain evidence="3">JP3_7</strain>
    </source>
</reference>
<dbReference type="Pfam" id="PF00346">
    <property type="entry name" value="Complex1_49kDa"/>
    <property type="match status" value="1"/>
</dbReference>
<feature type="non-terminal residue" evidence="3">
    <location>
        <position position="1"/>
    </location>
</feature>
<dbReference type="Gene3D" id="1.10.645.10">
    <property type="entry name" value="Cytochrome-c3 Hydrogenase, chain B"/>
    <property type="match status" value="1"/>
</dbReference>
<sequence>RMMCNYMRFGGVVRDLTPGWVDRAKYLAYDRLPRALDQLDELLSGNEIVKARGRGVGYLPAADLIALSVTGPMLRAAGVPYDIRKVEPYCIYDRFDFDVPTLPVGTSKSKRS</sequence>
<dbReference type="PANTHER" id="PTHR11993:SF10">
    <property type="entry name" value="NADH DEHYDROGENASE [UBIQUINONE] IRON-SULFUR PROTEIN 2, MITOCHONDRIAL"/>
    <property type="match status" value="1"/>
</dbReference>
<dbReference type="PANTHER" id="PTHR11993">
    <property type="entry name" value="NADH-UBIQUINONE OXIDOREDUCTASE 49 KDA SUBUNIT"/>
    <property type="match status" value="1"/>
</dbReference>
<keyword evidence="1" id="KW-0874">Quinone</keyword>
<accession>A0A2M8Q6G4</accession>
<evidence type="ECO:0000313" key="4">
    <source>
        <dbReference type="Proteomes" id="UP000230790"/>
    </source>
</evidence>